<dbReference type="AlphaFoldDB" id="A0A5C7J7S8"/>
<comment type="caution">
    <text evidence="1">The sequence shown here is derived from an EMBL/GenBank/DDBJ whole genome shotgun (WGS) entry which is preliminary data.</text>
</comment>
<accession>A0A5C7J7S8</accession>
<gene>
    <name evidence="1" type="ORF">E6Q11_02755</name>
</gene>
<evidence type="ECO:0000313" key="2">
    <source>
        <dbReference type="Proteomes" id="UP000321026"/>
    </source>
</evidence>
<dbReference type="InterPro" id="IPR001451">
    <property type="entry name" value="Hexapep"/>
</dbReference>
<name>A0A5C7J7S8_9BACT</name>
<dbReference type="InterPro" id="IPR011004">
    <property type="entry name" value="Trimer_LpxA-like_sf"/>
</dbReference>
<dbReference type="Gene3D" id="2.160.10.10">
    <property type="entry name" value="Hexapeptide repeat proteins"/>
    <property type="match status" value="1"/>
</dbReference>
<evidence type="ECO:0000313" key="1">
    <source>
        <dbReference type="EMBL" id="TXG77463.1"/>
    </source>
</evidence>
<organism evidence="1 2">
    <name type="scientific">Candidatus Dojkabacteria bacterium</name>
    <dbReference type="NCBI Taxonomy" id="2099670"/>
    <lineage>
        <taxon>Bacteria</taxon>
        <taxon>Candidatus Dojkabacteria</taxon>
    </lineage>
</organism>
<reference evidence="1 2" key="1">
    <citation type="submission" date="2018-09" db="EMBL/GenBank/DDBJ databases">
        <title>Metagenome Assembled Genomes from an Advanced Water Purification Facility.</title>
        <authorList>
            <person name="Stamps B.W."/>
            <person name="Spear J.R."/>
        </authorList>
    </citation>
    <scope>NUCLEOTIDE SEQUENCE [LARGE SCALE GENOMIC DNA]</scope>
    <source>
        <strain evidence="1">Bin_63_2</strain>
    </source>
</reference>
<dbReference type="SUPFAM" id="SSF51161">
    <property type="entry name" value="Trimeric LpxA-like enzymes"/>
    <property type="match status" value="1"/>
</dbReference>
<proteinExistence type="predicted"/>
<dbReference type="EMBL" id="SSDS01000045">
    <property type="protein sequence ID" value="TXG77463.1"/>
    <property type="molecule type" value="Genomic_DNA"/>
</dbReference>
<protein>
    <recommendedName>
        <fullName evidence="3">Gamma carbonic anhydrase family protein</fullName>
    </recommendedName>
</protein>
<sequence length="83" mass="8430">MSHSKAKYEKYISPTAVIGEGTMVFPGATVLEATIGNGCTIMPGAFVFPGAVLGDNVALWNGATVLPGAIVPAGTHVKGVWGE</sequence>
<dbReference type="Proteomes" id="UP000321026">
    <property type="component" value="Unassembled WGS sequence"/>
</dbReference>
<evidence type="ECO:0008006" key="3">
    <source>
        <dbReference type="Google" id="ProtNLM"/>
    </source>
</evidence>
<dbReference type="Pfam" id="PF00132">
    <property type="entry name" value="Hexapep"/>
    <property type="match status" value="1"/>
</dbReference>